<dbReference type="Gene3D" id="1.10.10.10">
    <property type="entry name" value="Winged helix-like DNA-binding domain superfamily/Winged helix DNA-binding domain"/>
    <property type="match status" value="1"/>
</dbReference>
<feature type="domain" description="OmpR/PhoB-type" evidence="3">
    <location>
        <begin position="1"/>
        <end position="50"/>
    </location>
</feature>
<dbReference type="Pfam" id="PF00486">
    <property type="entry name" value="Trans_reg_C"/>
    <property type="match status" value="1"/>
</dbReference>
<sequence length="52" mass="5953">MLYGGYNFSGYEHTVNSHINRLRAKIEPDMGGNPIYILTTWGGIGYRFNEDI</sequence>
<accession>A0A090WHJ7</accession>
<dbReference type="GO" id="GO:0006355">
    <property type="term" value="P:regulation of DNA-templated transcription"/>
    <property type="evidence" value="ECO:0007669"/>
    <property type="project" value="InterPro"/>
</dbReference>
<evidence type="ECO:0000313" key="4">
    <source>
        <dbReference type="EMBL" id="GAL76500.1"/>
    </source>
</evidence>
<reference evidence="4 5" key="1">
    <citation type="journal article" date="2014" name="Genome Announc.">
        <title>Draft Genome Sequences of Marine Flavobacterium Nonlabens Strains NR17, NR24, NR27, NR32, NR33, and Ara13.</title>
        <authorList>
            <person name="Nakanishi M."/>
            <person name="Meirelles P."/>
            <person name="Suzuki R."/>
            <person name="Takatani N."/>
            <person name="Mino S."/>
            <person name="Suda W."/>
            <person name="Oshima K."/>
            <person name="Hattori M."/>
            <person name="Ohkuma M."/>
            <person name="Hosokawa M."/>
            <person name="Miyashita K."/>
            <person name="Thompson F.L."/>
            <person name="Niwa A."/>
            <person name="Sawabe T."/>
            <person name="Sawabe T."/>
        </authorList>
    </citation>
    <scope>NUCLEOTIDE SEQUENCE [LARGE SCALE GENOMIC DNA]</scope>
    <source>
        <strain evidence="5">JCM19275</strain>
    </source>
</reference>
<dbReference type="SUPFAM" id="SSF46894">
    <property type="entry name" value="C-terminal effector domain of the bipartite response regulators"/>
    <property type="match status" value="1"/>
</dbReference>
<evidence type="ECO:0000259" key="3">
    <source>
        <dbReference type="PROSITE" id="PS51755"/>
    </source>
</evidence>
<keyword evidence="1 2" id="KW-0238">DNA-binding</keyword>
<dbReference type="GO" id="GO:0000160">
    <property type="term" value="P:phosphorelay signal transduction system"/>
    <property type="evidence" value="ECO:0007669"/>
    <property type="project" value="InterPro"/>
</dbReference>
<gene>
    <name evidence="4" type="ORF">JCM19275_1242</name>
</gene>
<organism evidence="4 5">
    <name type="scientific">Nonlabens ulvanivorans</name>
    <name type="common">Persicivirga ulvanivorans</name>
    <dbReference type="NCBI Taxonomy" id="906888"/>
    <lineage>
        <taxon>Bacteria</taxon>
        <taxon>Pseudomonadati</taxon>
        <taxon>Bacteroidota</taxon>
        <taxon>Flavobacteriia</taxon>
        <taxon>Flavobacteriales</taxon>
        <taxon>Flavobacteriaceae</taxon>
        <taxon>Nonlabens</taxon>
    </lineage>
</organism>
<dbReference type="Proteomes" id="UP000029647">
    <property type="component" value="Unassembled WGS sequence"/>
</dbReference>
<proteinExistence type="predicted"/>
<dbReference type="CDD" id="cd00383">
    <property type="entry name" value="trans_reg_C"/>
    <property type="match status" value="1"/>
</dbReference>
<dbReference type="GO" id="GO:0003677">
    <property type="term" value="F:DNA binding"/>
    <property type="evidence" value="ECO:0007669"/>
    <property type="project" value="UniProtKB-UniRule"/>
</dbReference>
<dbReference type="EMBL" id="BBNT01000011">
    <property type="protein sequence ID" value="GAL76500.1"/>
    <property type="molecule type" value="Genomic_DNA"/>
</dbReference>
<name>A0A090WHJ7_NONUL</name>
<evidence type="ECO:0000256" key="2">
    <source>
        <dbReference type="PROSITE-ProRule" id="PRU01091"/>
    </source>
</evidence>
<dbReference type="InterPro" id="IPR036388">
    <property type="entry name" value="WH-like_DNA-bd_sf"/>
</dbReference>
<comment type="caution">
    <text evidence="4">The sequence shown here is derived from an EMBL/GenBank/DDBJ whole genome shotgun (WGS) entry which is preliminary data.</text>
</comment>
<dbReference type="InterPro" id="IPR001867">
    <property type="entry name" value="OmpR/PhoB-type_DNA-bd"/>
</dbReference>
<feature type="DNA-binding region" description="OmpR/PhoB-type" evidence="2">
    <location>
        <begin position="1"/>
        <end position="50"/>
    </location>
</feature>
<dbReference type="InterPro" id="IPR016032">
    <property type="entry name" value="Sig_transdc_resp-reg_C-effctor"/>
</dbReference>
<evidence type="ECO:0000256" key="1">
    <source>
        <dbReference type="ARBA" id="ARBA00023125"/>
    </source>
</evidence>
<dbReference type="AlphaFoldDB" id="A0A090WHJ7"/>
<evidence type="ECO:0000313" key="5">
    <source>
        <dbReference type="Proteomes" id="UP000029647"/>
    </source>
</evidence>
<dbReference type="PROSITE" id="PS51755">
    <property type="entry name" value="OMPR_PHOB"/>
    <property type="match status" value="1"/>
</dbReference>
<protein>
    <submittedName>
        <fullName evidence="4">Alkaline phosphatase synthesis transcriptional regulatory protein phoP</fullName>
    </submittedName>
</protein>